<reference evidence="4" key="1">
    <citation type="submission" date="2022-10" db="EMBL/GenBank/DDBJ databases">
        <title>Culturing micro-colonial fungi from biological soil crusts in the Mojave desert and describing Neophaeococcomyces mojavensis, and introducing the new genera and species Taxawa tesnikishii.</title>
        <authorList>
            <person name="Kurbessoian T."/>
            <person name="Stajich J.E."/>
        </authorList>
    </citation>
    <scope>NUCLEOTIDE SEQUENCE</scope>
    <source>
        <strain evidence="4">TK_1</strain>
    </source>
</reference>
<gene>
    <name evidence="4" type="primary">DPB11</name>
    <name evidence="4" type="ORF">H2201_006746</name>
</gene>
<feature type="compositionally biased region" description="Polar residues" evidence="2">
    <location>
        <begin position="241"/>
        <end position="251"/>
    </location>
</feature>
<keyword evidence="1" id="KW-0677">Repeat</keyword>
<feature type="compositionally biased region" description="Polar residues" evidence="2">
    <location>
        <begin position="301"/>
        <end position="311"/>
    </location>
</feature>
<dbReference type="InterPro" id="IPR059215">
    <property type="entry name" value="BRCT2_TopBP1-like"/>
</dbReference>
<dbReference type="GO" id="GO:0016301">
    <property type="term" value="F:kinase activity"/>
    <property type="evidence" value="ECO:0007669"/>
    <property type="project" value="UniProtKB-KW"/>
</dbReference>
<dbReference type="InterPro" id="IPR036420">
    <property type="entry name" value="BRCT_dom_sf"/>
</dbReference>
<feature type="compositionally biased region" description="Polar residues" evidence="2">
    <location>
        <begin position="670"/>
        <end position="695"/>
    </location>
</feature>
<feature type="compositionally biased region" description="Basic and acidic residues" evidence="2">
    <location>
        <begin position="563"/>
        <end position="604"/>
    </location>
</feature>
<feature type="compositionally biased region" description="Basic residues" evidence="2">
    <location>
        <begin position="807"/>
        <end position="817"/>
    </location>
</feature>
<accession>A0ABQ9NPB7</accession>
<evidence type="ECO:0000256" key="2">
    <source>
        <dbReference type="SAM" id="MobiDB-lite"/>
    </source>
</evidence>
<dbReference type="CDD" id="cd18433">
    <property type="entry name" value="BRCT_Rad4_rpt3"/>
    <property type="match status" value="1"/>
</dbReference>
<dbReference type="SMART" id="SM00292">
    <property type="entry name" value="BRCT"/>
    <property type="match status" value="3"/>
</dbReference>
<comment type="caution">
    <text evidence="4">The sequence shown here is derived from an EMBL/GenBank/DDBJ whole genome shotgun (WGS) entry which is preliminary data.</text>
</comment>
<sequence length="817" mass="89226">MAQHDGQTNAQSPLLGVIMCCTSIAPEQRGALAQIATQMGAIHKYDLTSDVTHLIVGNIDTPKYKYVAKNRPDVKVVTPAWVGAVRDSWMEGGDTDVEALENEYRVPTFSGLRICVTGFEDLAQRDHIAKTVAANGAEYHGDLTKAVTHLIAAVPSGKKYEYARMWQVTVVSLEWFRESVERGMVLEEELYDPVLPPEQRGQGAWKREPEEAVTLGKRARDAEHIAAAGDSNRRKLRRTASTKLGSQSQSIWADMASFGPSKSDPVQGAPSGGDVGAQRKLVAQPATGAAGPQLDRRSNADAGNSMPTVGNASAAGHSGNHGIFGGRVVCIIGFDSKQTSILQTHLNANEAQVVIDLKDLDMHSPDELAQGFLVIPHDLPRDQWPARPEVATQLSEVTEWWVEACLHRKTLIDPVDEVLCKPFKRLGIDGFKDLVVCSTSFVGVDLLHVSKVVKLMGGTYDEYLKPTTSVLVCNSATPNKEKLKYASEHNVPAVSALWLWASIETAKMQPFDKYLLNAPQKVKDGPRKQGPFVDGADDEEYEEGAARDIPNQANAELPRTKRPNPEFERITPQSREKPPENTRARTRDARHFDPSHPADQELKDSLAGSHMPVQPVPTPPPLQDLPPEINSPRRPSPPSHRSSSAKSKPDSLESTAEQEPAPAVADPAISLNNTIAQLLAQKQASKPTTAPPESNLQRRRRSRLGRAPSLQSNPSTTHSTFSRTSSLNDVRPNLSSLAEADTERTSGLGSLAEVLPSQALIYEDEDVQRQREHLIRKMGGRVEQEGGKRVQGIGMVRDIFHEEGGGRARRRGRAGNG</sequence>
<proteinExistence type="predicted"/>
<dbReference type="Proteomes" id="UP001172684">
    <property type="component" value="Unassembled WGS sequence"/>
</dbReference>
<dbReference type="PROSITE" id="PS50172">
    <property type="entry name" value="BRCT"/>
    <property type="match status" value="3"/>
</dbReference>
<feature type="domain" description="BRCT" evidence="3">
    <location>
        <begin position="104"/>
        <end position="193"/>
    </location>
</feature>
<feature type="compositionally biased region" description="Low complexity" evidence="2">
    <location>
        <begin position="625"/>
        <end position="646"/>
    </location>
</feature>
<evidence type="ECO:0000313" key="4">
    <source>
        <dbReference type="EMBL" id="KAJ9660854.1"/>
    </source>
</evidence>
<evidence type="ECO:0000259" key="3">
    <source>
        <dbReference type="PROSITE" id="PS50172"/>
    </source>
</evidence>
<organism evidence="4 5">
    <name type="scientific">Coniosporium apollinis</name>
    <dbReference type="NCBI Taxonomy" id="61459"/>
    <lineage>
        <taxon>Eukaryota</taxon>
        <taxon>Fungi</taxon>
        <taxon>Dikarya</taxon>
        <taxon>Ascomycota</taxon>
        <taxon>Pezizomycotina</taxon>
        <taxon>Dothideomycetes</taxon>
        <taxon>Dothideomycetes incertae sedis</taxon>
        <taxon>Coniosporium</taxon>
    </lineage>
</organism>
<evidence type="ECO:0000256" key="1">
    <source>
        <dbReference type="ARBA" id="ARBA00022737"/>
    </source>
</evidence>
<protein>
    <submittedName>
        <fullName evidence="4">Protein kinase activating protein dpb11</fullName>
    </submittedName>
</protein>
<dbReference type="CDD" id="cd17731">
    <property type="entry name" value="BRCT_TopBP1_rpt2_like"/>
    <property type="match status" value="1"/>
</dbReference>
<feature type="domain" description="BRCT" evidence="3">
    <location>
        <begin position="9"/>
        <end position="82"/>
    </location>
</feature>
<feature type="region of interest" description="Disordered" evidence="2">
    <location>
        <begin position="196"/>
        <end position="317"/>
    </location>
</feature>
<feature type="region of interest" description="Disordered" evidence="2">
    <location>
        <begin position="522"/>
        <end position="730"/>
    </location>
</feature>
<evidence type="ECO:0000313" key="5">
    <source>
        <dbReference type="Proteomes" id="UP001172684"/>
    </source>
</evidence>
<dbReference type="PANTHER" id="PTHR13561:SF20">
    <property type="entry name" value="DNA TOPOISOMERASE 2-BINDING PROTEIN 1"/>
    <property type="match status" value="1"/>
</dbReference>
<dbReference type="PANTHER" id="PTHR13561">
    <property type="entry name" value="DNA REPLICATION REGULATOR DPB11-RELATED"/>
    <property type="match status" value="1"/>
</dbReference>
<feature type="region of interest" description="Disordered" evidence="2">
    <location>
        <begin position="781"/>
        <end position="817"/>
    </location>
</feature>
<dbReference type="EMBL" id="JAPDRL010000062">
    <property type="protein sequence ID" value="KAJ9660854.1"/>
    <property type="molecule type" value="Genomic_DNA"/>
</dbReference>
<dbReference type="SUPFAM" id="SSF52113">
    <property type="entry name" value="BRCT domain"/>
    <property type="match status" value="3"/>
</dbReference>
<keyword evidence="4" id="KW-0418">Kinase</keyword>
<dbReference type="Gene3D" id="3.40.50.10190">
    <property type="entry name" value="BRCT domain"/>
    <property type="match status" value="4"/>
</dbReference>
<dbReference type="CDD" id="cd17723">
    <property type="entry name" value="BRCT_Rad4_rpt4"/>
    <property type="match status" value="1"/>
</dbReference>
<name>A0ABQ9NPB7_9PEZI</name>
<feature type="compositionally biased region" description="Low complexity" evidence="2">
    <location>
        <begin position="715"/>
        <end position="726"/>
    </location>
</feature>
<feature type="domain" description="BRCT" evidence="3">
    <location>
        <begin position="431"/>
        <end position="516"/>
    </location>
</feature>
<keyword evidence="4" id="KW-0808">Transferase</keyword>
<feature type="compositionally biased region" description="Pro residues" evidence="2">
    <location>
        <begin position="614"/>
        <end position="624"/>
    </location>
</feature>
<dbReference type="InterPro" id="IPR001357">
    <property type="entry name" value="BRCT_dom"/>
</dbReference>
<dbReference type="Pfam" id="PF12738">
    <property type="entry name" value="PTCB-BRCT"/>
    <property type="match status" value="3"/>
</dbReference>
<keyword evidence="5" id="KW-1185">Reference proteome</keyword>